<reference evidence="2 3" key="1">
    <citation type="submission" date="2018-07" db="EMBL/GenBank/DDBJ databases">
        <title>Genome sequence of Nitratireductor thuwali#1536.</title>
        <authorList>
            <person name="Michoud G."/>
            <person name="Merlino G."/>
            <person name="Sefrji F.O."/>
            <person name="Daffonchio D."/>
        </authorList>
    </citation>
    <scope>NUCLEOTIDE SEQUENCE [LARGE SCALE GENOMIC DNA]</scope>
    <source>
        <strain evidence="3">Nit1536</strain>
    </source>
</reference>
<organism evidence="2 3">
    <name type="scientific">Nitratireductor thuwali</name>
    <dbReference type="NCBI Taxonomy" id="2267699"/>
    <lineage>
        <taxon>Bacteria</taxon>
        <taxon>Pseudomonadati</taxon>
        <taxon>Pseudomonadota</taxon>
        <taxon>Alphaproteobacteria</taxon>
        <taxon>Hyphomicrobiales</taxon>
        <taxon>Phyllobacteriaceae</taxon>
        <taxon>Nitratireductor</taxon>
    </lineage>
</organism>
<evidence type="ECO:0000313" key="3">
    <source>
        <dbReference type="Proteomes" id="UP001342418"/>
    </source>
</evidence>
<name>A0ABY5MQT4_9HYPH</name>
<evidence type="ECO:0000313" key="2">
    <source>
        <dbReference type="EMBL" id="UUP19495.1"/>
    </source>
</evidence>
<keyword evidence="3" id="KW-1185">Reference proteome</keyword>
<protein>
    <submittedName>
        <fullName evidence="2">Uncharacterized protein</fullName>
    </submittedName>
</protein>
<feature type="region of interest" description="Disordered" evidence="1">
    <location>
        <begin position="1"/>
        <end position="22"/>
    </location>
</feature>
<accession>A0ABY5MQT4</accession>
<dbReference type="Proteomes" id="UP001342418">
    <property type="component" value="Chromosome"/>
</dbReference>
<dbReference type="EMBL" id="CP030941">
    <property type="protein sequence ID" value="UUP19495.1"/>
    <property type="molecule type" value="Genomic_DNA"/>
</dbReference>
<gene>
    <name evidence="2" type="ORF">NTH_03998</name>
</gene>
<sequence length="193" mass="21512">MDAWVTGASRGTVSGGNDFQDLERRDRDTDCRLDACPHHEARSLDDVYLNQPGYVRLGDGSLREDRLLRIDPRSDVRRKIQRARKSDFPCVYCEDHSHSSGNRSIYGKIDCAKVYPDADSGLQDRANCHRSLDRNSLTGHGSSGARKRYRGRSQDCQCDPLRLPLCDGGNAKGVEAEHATAPCRCRSGTVTEE</sequence>
<evidence type="ECO:0000256" key="1">
    <source>
        <dbReference type="SAM" id="MobiDB-lite"/>
    </source>
</evidence>
<proteinExistence type="predicted"/>